<dbReference type="EMBL" id="JAPFRF010000016">
    <property type="protein sequence ID" value="KAJ7309557.1"/>
    <property type="molecule type" value="Genomic_DNA"/>
</dbReference>
<dbReference type="Proteomes" id="UP001142489">
    <property type="component" value="Unassembled WGS sequence"/>
</dbReference>
<evidence type="ECO:0000256" key="6">
    <source>
        <dbReference type="SAM" id="SignalP"/>
    </source>
</evidence>
<evidence type="ECO:0000256" key="2">
    <source>
        <dbReference type="ARBA" id="ARBA00022692"/>
    </source>
</evidence>
<evidence type="ECO:0000256" key="5">
    <source>
        <dbReference type="SAM" id="Phobius"/>
    </source>
</evidence>
<evidence type="ECO:0000313" key="9">
    <source>
        <dbReference type="Proteomes" id="UP001142489"/>
    </source>
</evidence>
<feature type="transmembrane region" description="Helical" evidence="5">
    <location>
        <begin position="68"/>
        <end position="88"/>
    </location>
</feature>
<gene>
    <name evidence="8" type="ORF">JRQ81_007606</name>
</gene>
<reference evidence="8" key="1">
    <citation type="journal article" date="2023" name="DNA Res.">
        <title>Chromosome-level genome assembly of Phrynocephalus forsythii using third-generation DNA sequencing and Hi-C analysis.</title>
        <authorList>
            <person name="Qi Y."/>
            <person name="Zhao W."/>
            <person name="Zhao Y."/>
            <person name="Niu C."/>
            <person name="Cao S."/>
            <person name="Zhang Y."/>
        </authorList>
    </citation>
    <scope>NUCLEOTIDE SEQUENCE</scope>
    <source>
        <tissue evidence="8">Muscle</tissue>
    </source>
</reference>
<keyword evidence="3 5" id="KW-1133">Transmembrane helix</keyword>
<proteinExistence type="predicted"/>
<evidence type="ECO:0000256" key="1">
    <source>
        <dbReference type="ARBA" id="ARBA00004141"/>
    </source>
</evidence>
<comment type="subcellular location">
    <subcellularLocation>
        <location evidence="1">Membrane</location>
        <topology evidence="1">Multi-pass membrane protein</topology>
    </subcellularLocation>
</comment>
<feature type="transmembrane region" description="Helical" evidence="5">
    <location>
        <begin position="148"/>
        <end position="168"/>
    </location>
</feature>
<feature type="chain" id="PRO_5040314766" description="Peptidase S54 rhomboid domain-containing protein" evidence="6">
    <location>
        <begin position="18"/>
        <end position="260"/>
    </location>
</feature>
<evidence type="ECO:0000256" key="4">
    <source>
        <dbReference type="ARBA" id="ARBA00023136"/>
    </source>
</evidence>
<keyword evidence="4 5" id="KW-0472">Membrane</keyword>
<accession>A0A9Q0XCE8</accession>
<dbReference type="OrthoDB" id="9908508at2759"/>
<dbReference type="InterPro" id="IPR022764">
    <property type="entry name" value="Peptidase_S54_rhomboid_dom"/>
</dbReference>
<feature type="transmembrane region" description="Helical" evidence="5">
    <location>
        <begin position="188"/>
        <end position="207"/>
    </location>
</feature>
<feature type="signal peptide" evidence="6">
    <location>
        <begin position="1"/>
        <end position="17"/>
    </location>
</feature>
<dbReference type="AlphaFoldDB" id="A0A9Q0XCE8"/>
<organism evidence="8 9">
    <name type="scientific">Phrynocephalus forsythii</name>
    <dbReference type="NCBI Taxonomy" id="171643"/>
    <lineage>
        <taxon>Eukaryota</taxon>
        <taxon>Metazoa</taxon>
        <taxon>Chordata</taxon>
        <taxon>Craniata</taxon>
        <taxon>Vertebrata</taxon>
        <taxon>Euteleostomi</taxon>
        <taxon>Lepidosauria</taxon>
        <taxon>Squamata</taxon>
        <taxon>Bifurcata</taxon>
        <taxon>Unidentata</taxon>
        <taxon>Episquamata</taxon>
        <taxon>Toxicofera</taxon>
        <taxon>Iguania</taxon>
        <taxon>Acrodonta</taxon>
        <taxon>Agamidae</taxon>
        <taxon>Agaminae</taxon>
        <taxon>Phrynocephalus</taxon>
    </lineage>
</organism>
<dbReference type="Gene3D" id="1.20.1540.10">
    <property type="entry name" value="Rhomboid-like"/>
    <property type="match status" value="1"/>
</dbReference>
<protein>
    <recommendedName>
        <fullName evidence="7">Peptidase S54 rhomboid domain-containing protein</fullName>
    </recommendedName>
</protein>
<evidence type="ECO:0000259" key="7">
    <source>
        <dbReference type="Pfam" id="PF01694"/>
    </source>
</evidence>
<feature type="domain" description="Peptidase S54 rhomboid" evidence="7">
    <location>
        <begin position="27"/>
        <end position="162"/>
    </location>
</feature>
<keyword evidence="6" id="KW-0732">Signal</keyword>
<name>A0A9Q0XCE8_9SAUR</name>
<evidence type="ECO:0000256" key="3">
    <source>
        <dbReference type="ARBA" id="ARBA00022989"/>
    </source>
</evidence>
<dbReference type="SUPFAM" id="SSF144091">
    <property type="entry name" value="Rhomboid-like"/>
    <property type="match status" value="1"/>
</dbReference>
<comment type="caution">
    <text evidence="8">The sequence shown here is derived from an EMBL/GenBank/DDBJ whole genome shotgun (WGS) entry which is preliminary data.</text>
</comment>
<keyword evidence="2 5" id="KW-0812">Transmembrane</keyword>
<feature type="transmembrane region" description="Helical" evidence="5">
    <location>
        <begin position="123"/>
        <end position="142"/>
    </location>
</feature>
<dbReference type="GO" id="GO:0016020">
    <property type="term" value="C:membrane"/>
    <property type="evidence" value="ECO:0007669"/>
    <property type="project" value="UniProtKB-SubCell"/>
</dbReference>
<dbReference type="GO" id="GO:0004252">
    <property type="term" value="F:serine-type endopeptidase activity"/>
    <property type="evidence" value="ECO:0007669"/>
    <property type="project" value="InterPro"/>
</dbReference>
<sequence length="260" mass="28209">MALLCLFWLTGIGDSLALAPSLLSSPWQCFRVVTYCLCSPDASLLCLNLLFFLPLGWHQELRLGTLRYLHVSLLGAAASAALYLLLSVLWGHRLAVPVGSYTPVHLALLGCQQRHQKRRGLSGWIYVALWAGLLLGVTQALSPRSPSLLHACGLLVGLAYWAGAFYLLELPEACLEGIHNWMAHRMRAGGSGFGFVLPPAAGVLPLMDPAAAWEGFLLLHPLPLTGAERSTAKSPGCCFPVLLCLPSWLHQRLRTGLSRP</sequence>
<keyword evidence="9" id="KW-1185">Reference proteome</keyword>
<dbReference type="InterPro" id="IPR035952">
    <property type="entry name" value="Rhomboid-like_sf"/>
</dbReference>
<feature type="transmembrane region" description="Helical" evidence="5">
    <location>
        <begin position="33"/>
        <end position="56"/>
    </location>
</feature>
<evidence type="ECO:0000313" key="8">
    <source>
        <dbReference type="EMBL" id="KAJ7309557.1"/>
    </source>
</evidence>
<dbReference type="Pfam" id="PF01694">
    <property type="entry name" value="Rhomboid"/>
    <property type="match status" value="1"/>
</dbReference>